<keyword evidence="1" id="KW-0472">Membrane</keyword>
<dbReference type="EMBL" id="RAPN01000001">
    <property type="protein sequence ID" value="RKD90656.1"/>
    <property type="molecule type" value="Genomic_DNA"/>
</dbReference>
<evidence type="ECO:0008006" key="4">
    <source>
        <dbReference type="Google" id="ProtNLM"/>
    </source>
</evidence>
<evidence type="ECO:0000256" key="1">
    <source>
        <dbReference type="SAM" id="Phobius"/>
    </source>
</evidence>
<dbReference type="RefSeq" id="WP_120272044.1">
    <property type="nucleotide sequence ID" value="NZ_RAPN01000001.1"/>
</dbReference>
<dbReference type="AlphaFoldDB" id="A0A419W5E7"/>
<keyword evidence="3" id="KW-1185">Reference proteome</keyword>
<keyword evidence="1" id="KW-0812">Transmembrane</keyword>
<accession>A0A419W5E7</accession>
<organism evidence="2 3">
    <name type="scientific">Mangrovibacterium diazotrophicum</name>
    <dbReference type="NCBI Taxonomy" id="1261403"/>
    <lineage>
        <taxon>Bacteria</taxon>
        <taxon>Pseudomonadati</taxon>
        <taxon>Bacteroidota</taxon>
        <taxon>Bacteroidia</taxon>
        <taxon>Marinilabiliales</taxon>
        <taxon>Prolixibacteraceae</taxon>
        <taxon>Mangrovibacterium</taxon>
    </lineage>
</organism>
<evidence type="ECO:0000313" key="2">
    <source>
        <dbReference type="EMBL" id="RKD90656.1"/>
    </source>
</evidence>
<gene>
    <name evidence="2" type="ORF">BC643_0997</name>
</gene>
<comment type="caution">
    <text evidence="2">The sequence shown here is derived from an EMBL/GenBank/DDBJ whole genome shotgun (WGS) entry which is preliminary data.</text>
</comment>
<sequence length="164" mass="18877">MNTDSILYQTDNLHKPWTWMKRVALFLFVLLAVNLYPGGHFHYEWLRHAIALATVILLLFIPKQEVAVDSVYLYIRDVSLIPFLSRSRKLKLSEIKNIRITGLHKKKAEIMEFLAPGGNVDTSSRLKVTYRDNSTERFCVSVSKADLQSVLKIARQQIKDSTSL</sequence>
<keyword evidence="1" id="KW-1133">Transmembrane helix</keyword>
<evidence type="ECO:0000313" key="3">
    <source>
        <dbReference type="Proteomes" id="UP000283387"/>
    </source>
</evidence>
<name>A0A419W5E7_9BACT</name>
<feature type="transmembrane region" description="Helical" evidence="1">
    <location>
        <begin position="23"/>
        <end position="39"/>
    </location>
</feature>
<protein>
    <recommendedName>
        <fullName evidence="4">PH (Pleckstrin Homology) domain-containing protein</fullName>
    </recommendedName>
</protein>
<dbReference type="Proteomes" id="UP000283387">
    <property type="component" value="Unassembled WGS sequence"/>
</dbReference>
<proteinExistence type="predicted"/>
<feature type="transmembrane region" description="Helical" evidence="1">
    <location>
        <begin position="45"/>
        <end position="61"/>
    </location>
</feature>
<reference evidence="2 3" key="1">
    <citation type="submission" date="2018-09" db="EMBL/GenBank/DDBJ databases">
        <title>Genomic Encyclopedia of Archaeal and Bacterial Type Strains, Phase II (KMG-II): from individual species to whole genera.</title>
        <authorList>
            <person name="Goeker M."/>
        </authorList>
    </citation>
    <scope>NUCLEOTIDE SEQUENCE [LARGE SCALE GENOMIC DNA]</scope>
    <source>
        <strain evidence="2 3">DSM 27148</strain>
    </source>
</reference>